<accession>A0A8J7M717</accession>
<organism evidence="3 4">
    <name type="scientific">Thermohalobaculum xanthum</name>
    <dbReference type="NCBI Taxonomy" id="2753746"/>
    <lineage>
        <taxon>Bacteria</taxon>
        <taxon>Pseudomonadati</taxon>
        <taxon>Pseudomonadota</taxon>
        <taxon>Alphaproteobacteria</taxon>
        <taxon>Rhodobacterales</taxon>
        <taxon>Paracoccaceae</taxon>
        <taxon>Thermohalobaculum</taxon>
    </lineage>
</organism>
<comment type="caution">
    <text evidence="3">The sequence shown here is derived from an EMBL/GenBank/DDBJ whole genome shotgun (WGS) entry which is preliminary data.</text>
</comment>
<feature type="domain" description="HTH merR-type" evidence="2">
    <location>
        <begin position="1"/>
        <end position="71"/>
    </location>
</feature>
<dbReference type="Pfam" id="PF13411">
    <property type="entry name" value="MerR_1"/>
    <property type="match status" value="1"/>
</dbReference>
<keyword evidence="4" id="KW-1185">Reference proteome</keyword>
<dbReference type="EMBL" id="JAEHHL010000003">
    <property type="protein sequence ID" value="MBK0399022.1"/>
    <property type="molecule type" value="Genomic_DNA"/>
</dbReference>
<dbReference type="SMART" id="SM00422">
    <property type="entry name" value="HTH_MERR"/>
    <property type="match status" value="1"/>
</dbReference>
<protein>
    <submittedName>
        <fullName evidence="3">Helix-turn-helix domain-containing protein</fullName>
    </submittedName>
</protein>
<dbReference type="Proteomes" id="UP000655420">
    <property type="component" value="Unassembled WGS sequence"/>
</dbReference>
<dbReference type="InterPro" id="IPR000551">
    <property type="entry name" value="MerR-type_HTH_dom"/>
</dbReference>
<dbReference type="RefSeq" id="WP_200608881.1">
    <property type="nucleotide sequence ID" value="NZ_JAEHHL010000003.1"/>
</dbReference>
<evidence type="ECO:0000259" key="2">
    <source>
        <dbReference type="PROSITE" id="PS50937"/>
    </source>
</evidence>
<evidence type="ECO:0000256" key="1">
    <source>
        <dbReference type="ARBA" id="ARBA00023125"/>
    </source>
</evidence>
<dbReference type="SUPFAM" id="SSF46955">
    <property type="entry name" value="Putative DNA-binding domain"/>
    <property type="match status" value="1"/>
</dbReference>
<gene>
    <name evidence="3" type="ORF">H0I76_07460</name>
</gene>
<dbReference type="PROSITE" id="PS00552">
    <property type="entry name" value="HTH_MERR_1"/>
    <property type="match status" value="1"/>
</dbReference>
<keyword evidence="1" id="KW-0238">DNA-binding</keyword>
<dbReference type="AlphaFoldDB" id="A0A8J7M717"/>
<sequence>MKIFDIGELADRTGVAVSTLRYYDEIGLLSSIGRRGLRRQFGPDAELQVALISLCKKAGFSLTEITAFLADADCRDLPRDALRERADQIDRQIRELGTMRDLLVHVADCPARTHLECPKFRKILKVGGLGP</sequence>
<dbReference type="PRINTS" id="PR00040">
    <property type="entry name" value="HTHMERR"/>
</dbReference>
<name>A0A8J7M717_9RHOB</name>
<dbReference type="PROSITE" id="PS50937">
    <property type="entry name" value="HTH_MERR_2"/>
    <property type="match status" value="1"/>
</dbReference>
<evidence type="ECO:0000313" key="3">
    <source>
        <dbReference type="EMBL" id="MBK0399022.1"/>
    </source>
</evidence>
<reference evidence="3" key="1">
    <citation type="submission" date="2020-12" db="EMBL/GenBank/DDBJ databases">
        <title>Bacterial taxonomy.</title>
        <authorList>
            <person name="Pan X."/>
        </authorList>
    </citation>
    <scope>NUCLEOTIDE SEQUENCE</scope>
    <source>
        <strain evidence="3">M0105</strain>
    </source>
</reference>
<dbReference type="Gene3D" id="1.10.1660.10">
    <property type="match status" value="1"/>
</dbReference>
<dbReference type="InterPro" id="IPR047057">
    <property type="entry name" value="MerR_fam"/>
</dbReference>
<evidence type="ECO:0000313" key="4">
    <source>
        <dbReference type="Proteomes" id="UP000655420"/>
    </source>
</evidence>
<dbReference type="GO" id="GO:0003677">
    <property type="term" value="F:DNA binding"/>
    <property type="evidence" value="ECO:0007669"/>
    <property type="project" value="UniProtKB-KW"/>
</dbReference>
<dbReference type="PANTHER" id="PTHR30204:SF97">
    <property type="entry name" value="MERR FAMILY REGULATORY PROTEIN"/>
    <property type="match status" value="1"/>
</dbReference>
<proteinExistence type="predicted"/>
<dbReference type="GO" id="GO:0003700">
    <property type="term" value="F:DNA-binding transcription factor activity"/>
    <property type="evidence" value="ECO:0007669"/>
    <property type="project" value="InterPro"/>
</dbReference>
<dbReference type="CDD" id="cd04781">
    <property type="entry name" value="HTH_MerR-like_sg6"/>
    <property type="match status" value="1"/>
</dbReference>
<dbReference type="InterPro" id="IPR009061">
    <property type="entry name" value="DNA-bd_dom_put_sf"/>
</dbReference>
<dbReference type="PANTHER" id="PTHR30204">
    <property type="entry name" value="REDOX-CYCLING DRUG-SENSING TRANSCRIPTIONAL ACTIVATOR SOXR"/>
    <property type="match status" value="1"/>
</dbReference>